<gene>
    <name evidence="1" type="ORF">SAMN05421869_103445</name>
</gene>
<sequence length="80" mass="9021">MKEGVAGRSGHTATFFIPGHTMDTYPVELPVSWSLDDYPQFEYLRTDIGTLPGLRGPASVFGNFLDDIDYMLRDVPRGRR</sequence>
<keyword evidence="2" id="KW-1185">Reference proteome</keyword>
<evidence type="ECO:0000313" key="2">
    <source>
        <dbReference type="Proteomes" id="UP000199202"/>
    </source>
</evidence>
<dbReference type="STRING" id="633440.SAMN05421869_103445"/>
<organism evidence="1 2">
    <name type="scientific">Nonomuraea jiangxiensis</name>
    <dbReference type="NCBI Taxonomy" id="633440"/>
    <lineage>
        <taxon>Bacteria</taxon>
        <taxon>Bacillati</taxon>
        <taxon>Actinomycetota</taxon>
        <taxon>Actinomycetes</taxon>
        <taxon>Streptosporangiales</taxon>
        <taxon>Streptosporangiaceae</taxon>
        <taxon>Nonomuraea</taxon>
    </lineage>
</organism>
<dbReference type="EMBL" id="FNDJ01000003">
    <property type="protein sequence ID" value="SDH86249.1"/>
    <property type="molecule type" value="Genomic_DNA"/>
</dbReference>
<evidence type="ECO:0000313" key="1">
    <source>
        <dbReference type="EMBL" id="SDH86249.1"/>
    </source>
</evidence>
<name>A0A1G8FVQ7_9ACTN</name>
<reference evidence="1 2" key="1">
    <citation type="submission" date="2016-10" db="EMBL/GenBank/DDBJ databases">
        <authorList>
            <person name="de Groot N.N."/>
        </authorList>
    </citation>
    <scope>NUCLEOTIDE SEQUENCE [LARGE SCALE GENOMIC DNA]</scope>
    <source>
        <strain evidence="1 2">CGMCC 4.6533</strain>
    </source>
</reference>
<protein>
    <submittedName>
        <fullName evidence="1">Uncharacterized protein</fullName>
    </submittedName>
</protein>
<dbReference type="AlphaFoldDB" id="A0A1G8FVQ7"/>
<dbReference type="Proteomes" id="UP000199202">
    <property type="component" value="Unassembled WGS sequence"/>
</dbReference>
<proteinExistence type="predicted"/>
<accession>A0A1G8FVQ7</accession>